<evidence type="ECO:0000313" key="3">
    <source>
        <dbReference type="Proteomes" id="UP000198577"/>
    </source>
</evidence>
<dbReference type="RefSeq" id="WP_092282430.1">
    <property type="nucleotide sequence ID" value="NZ_FOXR01000018.1"/>
</dbReference>
<dbReference type="STRING" id="937334.SAMN05444406_11814"/>
<keyword evidence="1" id="KW-0812">Transmembrane</keyword>
<evidence type="ECO:0000256" key="1">
    <source>
        <dbReference type="SAM" id="Phobius"/>
    </source>
</evidence>
<dbReference type="OrthoDB" id="10011264at2"/>
<keyword evidence="1" id="KW-0472">Membrane</keyword>
<sequence length="194" mass="22428">MRSARIVFWLISMLIFAPIVVLNAKAIWRRWKDKQVKSAYVRLALTIIACVIIAVFLLSLYRFTLGYQLPLVMERTIDIFTQRIEGDIDMATYRQMLLDAGLVDVGFRPIPDEDLKEAGFVKGEKYSVAISEQAYDNDGDTAIMYARHEGGGRTIYTAVRFKFYDNKWKALEHWVVSQEEVEKMSGIRFLEIKS</sequence>
<reference evidence="2 3" key="1">
    <citation type="submission" date="2016-10" db="EMBL/GenBank/DDBJ databases">
        <authorList>
            <person name="de Groot N.N."/>
        </authorList>
    </citation>
    <scope>NUCLEOTIDE SEQUENCE [LARGE SCALE GENOMIC DNA]</scope>
    <source>
        <strain evidence="2 3">DSM 20678</strain>
    </source>
</reference>
<proteinExistence type="predicted"/>
<protein>
    <submittedName>
        <fullName evidence="2">Uncharacterized protein</fullName>
    </submittedName>
</protein>
<keyword evidence="1" id="KW-1133">Transmembrane helix</keyword>
<dbReference type="EMBL" id="FOXR01000018">
    <property type="protein sequence ID" value="SFQ21194.1"/>
    <property type="molecule type" value="Genomic_DNA"/>
</dbReference>
<keyword evidence="3" id="KW-1185">Reference proteome</keyword>
<feature type="transmembrane region" description="Helical" evidence="1">
    <location>
        <begin position="6"/>
        <end position="28"/>
    </location>
</feature>
<name>A0A1I5WN24_9FIRM</name>
<dbReference type="Proteomes" id="UP000198577">
    <property type="component" value="Unassembled WGS sequence"/>
</dbReference>
<organism evidence="2 3">
    <name type="scientific">Caldicoprobacter faecalis</name>
    <dbReference type="NCBI Taxonomy" id="937334"/>
    <lineage>
        <taxon>Bacteria</taxon>
        <taxon>Bacillati</taxon>
        <taxon>Bacillota</taxon>
        <taxon>Clostridia</taxon>
        <taxon>Caldicoprobacterales</taxon>
        <taxon>Caldicoprobacteraceae</taxon>
        <taxon>Caldicoprobacter</taxon>
    </lineage>
</organism>
<gene>
    <name evidence="2" type="ORF">SAMN05444406_11814</name>
</gene>
<dbReference type="AlphaFoldDB" id="A0A1I5WN24"/>
<accession>A0A1I5WN24</accession>
<feature type="transmembrane region" description="Helical" evidence="1">
    <location>
        <begin position="40"/>
        <end position="61"/>
    </location>
</feature>
<evidence type="ECO:0000313" key="2">
    <source>
        <dbReference type="EMBL" id="SFQ21194.1"/>
    </source>
</evidence>